<reference evidence="2" key="1">
    <citation type="submission" date="2020-02" db="EMBL/GenBank/DDBJ databases">
        <authorList>
            <person name="Meier V. D."/>
        </authorList>
    </citation>
    <scope>NUCLEOTIDE SEQUENCE</scope>
    <source>
        <strain evidence="2">AVDCRST_MAG34</strain>
    </source>
</reference>
<feature type="non-terminal residue" evidence="2">
    <location>
        <position position="34"/>
    </location>
</feature>
<evidence type="ECO:0000256" key="1">
    <source>
        <dbReference type="SAM" id="MobiDB-lite"/>
    </source>
</evidence>
<protein>
    <submittedName>
        <fullName evidence="2">Uncharacterized protein</fullName>
    </submittedName>
</protein>
<organism evidence="2">
    <name type="scientific">uncultured Nocardioidaceae bacterium</name>
    <dbReference type="NCBI Taxonomy" id="253824"/>
    <lineage>
        <taxon>Bacteria</taxon>
        <taxon>Bacillati</taxon>
        <taxon>Actinomycetota</taxon>
        <taxon>Actinomycetes</taxon>
        <taxon>Propionibacteriales</taxon>
        <taxon>Nocardioidaceae</taxon>
        <taxon>environmental samples</taxon>
    </lineage>
</organism>
<gene>
    <name evidence="2" type="ORF">AVDCRST_MAG34-1915</name>
</gene>
<proteinExistence type="predicted"/>
<name>A0A6J4M9P2_9ACTN</name>
<feature type="non-terminal residue" evidence="2">
    <location>
        <position position="1"/>
    </location>
</feature>
<sequence>VPRSCRSRRASRVTETASAPASPPSTRVRGAGVS</sequence>
<evidence type="ECO:0000313" key="2">
    <source>
        <dbReference type="EMBL" id="CAA9353513.1"/>
    </source>
</evidence>
<dbReference type="EMBL" id="CADCUI010000043">
    <property type="protein sequence ID" value="CAA9353513.1"/>
    <property type="molecule type" value="Genomic_DNA"/>
</dbReference>
<feature type="region of interest" description="Disordered" evidence="1">
    <location>
        <begin position="1"/>
        <end position="34"/>
    </location>
</feature>
<accession>A0A6J4M9P2</accession>
<feature type="compositionally biased region" description="Basic residues" evidence="1">
    <location>
        <begin position="1"/>
        <end position="11"/>
    </location>
</feature>
<dbReference type="AlphaFoldDB" id="A0A6J4M9P2"/>